<comment type="caution">
    <text evidence="2">The sequence shown here is derived from an EMBL/GenBank/DDBJ whole genome shotgun (WGS) entry which is preliminary data.</text>
</comment>
<reference evidence="2" key="1">
    <citation type="submission" date="2022-08" db="EMBL/GenBank/DDBJ databases">
        <title>Chryseobacterium antibioticum,isolated from the rhizosphere soil of Pyrola in Tibet.</title>
        <authorList>
            <person name="Kan Y."/>
        </authorList>
    </citation>
    <scope>NUCLEOTIDE SEQUENCE</scope>
    <source>
        <strain evidence="2">Pc2-12</strain>
    </source>
</reference>
<dbReference type="EMBL" id="JANZQH010000005">
    <property type="protein sequence ID" value="MCT2408348.1"/>
    <property type="molecule type" value="Genomic_DNA"/>
</dbReference>
<evidence type="ECO:0008006" key="4">
    <source>
        <dbReference type="Google" id="ProtNLM"/>
    </source>
</evidence>
<keyword evidence="3" id="KW-1185">Reference proteome</keyword>
<feature type="chain" id="PRO_5047175682" description="Lipocalin-like domain-containing protein" evidence="1">
    <location>
        <begin position="20"/>
        <end position="151"/>
    </location>
</feature>
<proteinExistence type="predicted"/>
<keyword evidence="1" id="KW-0732">Signal</keyword>
<protein>
    <recommendedName>
        <fullName evidence="4">Lipocalin-like domain-containing protein</fullName>
    </recommendedName>
</protein>
<name>A0ABT2II92_9FLAO</name>
<evidence type="ECO:0000313" key="2">
    <source>
        <dbReference type="EMBL" id="MCT2408348.1"/>
    </source>
</evidence>
<sequence length="151" mass="17377">MKNILILVFCFIMYNSSFAQEKQESIIPLSGIWAGKAEGHPIKFEILEKTPNSFTFSFINFQNERFTILKSDITTNEKNEFVIHIKEAKFSSQRYENCIFSKGAITLSDVSQNNMRLSLKSVGPICFISYDVLMNMDDIKDVILIKEKSNK</sequence>
<feature type="signal peptide" evidence="1">
    <location>
        <begin position="1"/>
        <end position="19"/>
    </location>
</feature>
<accession>A0ABT2II92</accession>
<organism evidence="2 3">
    <name type="scientific">Chryseobacterium pyrolae</name>
    <dbReference type="NCBI Taxonomy" id="2987481"/>
    <lineage>
        <taxon>Bacteria</taxon>
        <taxon>Pseudomonadati</taxon>
        <taxon>Bacteroidota</taxon>
        <taxon>Flavobacteriia</taxon>
        <taxon>Flavobacteriales</taxon>
        <taxon>Weeksellaceae</taxon>
        <taxon>Chryseobacterium group</taxon>
        <taxon>Chryseobacterium</taxon>
    </lineage>
</organism>
<gene>
    <name evidence="2" type="ORF">NZD88_12425</name>
</gene>
<evidence type="ECO:0000256" key="1">
    <source>
        <dbReference type="SAM" id="SignalP"/>
    </source>
</evidence>
<evidence type="ECO:0000313" key="3">
    <source>
        <dbReference type="Proteomes" id="UP001142057"/>
    </source>
</evidence>
<dbReference type="Proteomes" id="UP001142057">
    <property type="component" value="Unassembled WGS sequence"/>
</dbReference>
<dbReference type="RefSeq" id="WP_259829529.1">
    <property type="nucleotide sequence ID" value="NZ_JANZQH010000005.1"/>
</dbReference>